<evidence type="ECO:0000256" key="7">
    <source>
        <dbReference type="ARBA" id="ARBA00040167"/>
    </source>
</evidence>
<evidence type="ECO:0000259" key="10">
    <source>
        <dbReference type="Pfam" id="PF02602"/>
    </source>
</evidence>
<dbReference type="InterPro" id="IPR003754">
    <property type="entry name" value="4pyrrol_synth_uPrphyn_synth"/>
</dbReference>
<dbReference type="Proteomes" id="UP000267035">
    <property type="component" value="Unassembled WGS sequence"/>
</dbReference>
<dbReference type="EC" id="4.2.1.75" evidence="3 9"/>
<dbReference type="PANTHER" id="PTHR38042">
    <property type="entry name" value="UROPORPHYRINOGEN-III SYNTHASE, CHLOROPLASTIC"/>
    <property type="match status" value="1"/>
</dbReference>
<proteinExistence type="inferred from homology"/>
<evidence type="ECO:0000256" key="4">
    <source>
        <dbReference type="ARBA" id="ARBA00023239"/>
    </source>
</evidence>
<dbReference type="InterPro" id="IPR039793">
    <property type="entry name" value="UROS/Hem4"/>
</dbReference>
<sequence>MSAATFPPSLILTRPQAQNPAWAQALATLGVGSVALPLLEIGLRDDAAFAAAHAQALQALRGQERWRAIMHVSPNAVAGFWHAQALAAWQAGRHSGAALPRLWAPGPGTAQALLALGFTAQEIDQPRADAAQFDSESLWDVVGPQCAAAMPGQGGLRGQVLIVRGMAGRPPASGDGLASSAESPGQGRDWLAQRLREQGVGVAFLAAYWRACPVWSAVQCEQARQAAARRQVWLLSSSEGVRYLPQLLPSEDWRAHRAIATHERIAATAQALGFAQVAQARPTPQAVVQALARLGS</sequence>
<dbReference type="AlphaFoldDB" id="A0A3M6QBA1"/>
<evidence type="ECO:0000313" key="12">
    <source>
        <dbReference type="Proteomes" id="UP000267035"/>
    </source>
</evidence>
<dbReference type="EMBL" id="RDQL01000005">
    <property type="protein sequence ID" value="RMX00426.1"/>
    <property type="molecule type" value="Genomic_DNA"/>
</dbReference>
<gene>
    <name evidence="11" type="ORF">EBQ25_05000</name>
</gene>
<evidence type="ECO:0000313" key="11">
    <source>
        <dbReference type="EMBL" id="RMX00426.1"/>
    </source>
</evidence>
<evidence type="ECO:0000256" key="9">
    <source>
        <dbReference type="RuleBase" id="RU366031"/>
    </source>
</evidence>
<comment type="caution">
    <text evidence="11">The sequence shown here is derived from an EMBL/GenBank/DDBJ whole genome shotgun (WGS) entry which is preliminary data.</text>
</comment>
<dbReference type="GO" id="GO:0006782">
    <property type="term" value="P:protoporphyrinogen IX biosynthetic process"/>
    <property type="evidence" value="ECO:0007669"/>
    <property type="project" value="UniProtKB-UniRule"/>
</dbReference>
<dbReference type="SUPFAM" id="SSF69618">
    <property type="entry name" value="HemD-like"/>
    <property type="match status" value="1"/>
</dbReference>
<comment type="function">
    <text evidence="6 9">Catalyzes cyclization of the linear tetrapyrrole, hydroxymethylbilane, to the macrocyclic uroporphyrinogen III.</text>
</comment>
<keyword evidence="12" id="KW-1185">Reference proteome</keyword>
<dbReference type="Gene3D" id="3.40.50.10090">
    <property type="match status" value="2"/>
</dbReference>
<dbReference type="GO" id="GO:0006780">
    <property type="term" value="P:uroporphyrinogen III biosynthetic process"/>
    <property type="evidence" value="ECO:0007669"/>
    <property type="project" value="UniProtKB-UniRule"/>
</dbReference>
<organism evidence="11 12">
    <name type="scientific">Allofranklinella schreckenbergeri</name>
    <dbReference type="NCBI Taxonomy" id="1076744"/>
    <lineage>
        <taxon>Bacteria</taxon>
        <taxon>Pseudomonadati</taxon>
        <taxon>Pseudomonadota</taxon>
        <taxon>Betaproteobacteria</taxon>
        <taxon>Burkholderiales</taxon>
        <taxon>Comamonadaceae</taxon>
        <taxon>Allofranklinella</taxon>
    </lineage>
</organism>
<comment type="catalytic activity">
    <reaction evidence="8 9">
        <text>hydroxymethylbilane = uroporphyrinogen III + H2O</text>
        <dbReference type="Rhea" id="RHEA:18965"/>
        <dbReference type="ChEBI" id="CHEBI:15377"/>
        <dbReference type="ChEBI" id="CHEBI:57308"/>
        <dbReference type="ChEBI" id="CHEBI:57845"/>
        <dbReference type="EC" id="4.2.1.75"/>
    </reaction>
</comment>
<reference evidence="11 12" key="1">
    <citation type="submission" date="2018-10" db="EMBL/GenBank/DDBJ databases">
        <title>Comamonadaceae CDC group NO-1 genome sequencing and assembly.</title>
        <authorList>
            <person name="Bernier A.-M."/>
            <person name="Bernard K."/>
        </authorList>
    </citation>
    <scope>NUCLEOTIDE SEQUENCE [LARGE SCALE GENOMIC DNA]</scope>
    <source>
        <strain evidence="11 12">NML161473</strain>
    </source>
</reference>
<keyword evidence="5 9" id="KW-0627">Porphyrin biosynthesis</keyword>
<feature type="domain" description="Tetrapyrrole biosynthesis uroporphyrinogen III synthase" evidence="10">
    <location>
        <begin position="21"/>
        <end position="170"/>
    </location>
</feature>
<evidence type="ECO:0000256" key="8">
    <source>
        <dbReference type="ARBA" id="ARBA00048617"/>
    </source>
</evidence>
<comment type="pathway">
    <text evidence="1 9">Porphyrin-containing compound metabolism; protoporphyrin-IX biosynthesis; coproporphyrinogen-III from 5-aminolevulinate: step 3/4.</text>
</comment>
<name>A0A3M6QBA1_9BURK</name>
<dbReference type="InterPro" id="IPR036108">
    <property type="entry name" value="4pyrrol_syn_uPrphyn_synt_sf"/>
</dbReference>
<dbReference type="Pfam" id="PF02602">
    <property type="entry name" value="HEM4"/>
    <property type="match status" value="2"/>
</dbReference>
<comment type="similarity">
    <text evidence="2 9">Belongs to the uroporphyrinogen-III synthase family.</text>
</comment>
<evidence type="ECO:0000256" key="6">
    <source>
        <dbReference type="ARBA" id="ARBA00037589"/>
    </source>
</evidence>
<dbReference type="GO" id="GO:0004852">
    <property type="term" value="F:uroporphyrinogen-III synthase activity"/>
    <property type="evidence" value="ECO:0007669"/>
    <property type="project" value="UniProtKB-UniRule"/>
</dbReference>
<evidence type="ECO:0000256" key="2">
    <source>
        <dbReference type="ARBA" id="ARBA00008133"/>
    </source>
</evidence>
<dbReference type="PANTHER" id="PTHR38042:SF1">
    <property type="entry name" value="UROPORPHYRINOGEN-III SYNTHASE, CHLOROPLASTIC"/>
    <property type="match status" value="1"/>
</dbReference>
<protein>
    <recommendedName>
        <fullName evidence="7 9">Uroporphyrinogen-III synthase</fullName>
        <ecNumber evidence="3 9">4.2.1.75</ecNumber>
    </recommendedName>
</protein>
<dbReference type="CDD" id="cd06578">
    <property type="entry name" value="HemD"/>
    <property type="match status" value="1"/>
</dbReference>
<evidence type="ECO:0000256" key="1">
    <source>
        <dbReference type="ARBA" id="ARBA00004772"/>
    </source>
</evidence>
<evidence type="ECO:0000256" key="3">
    <source>
        <dbReference type="ARBA" id="ARBA00013109"/>
    </source>
</evidence>
<evidence type="ECO:0000256" key="5">
    <source>
        <dbReference type="ARBA" id="ARBA00023244"/>
    </source>
</evidence>
<feature type="domain" description="Tetrapyrrole biosynthesis uroporphyrinogen III synthase" evidence="10">
    <location>
        <begin position="186"/>
        <end position="288"/>
    </location>
</feature>
<keyword evidence="4 9" id="KW-0456">Lyase</keyword>
<accession>A0A3M6QBA1</accession>